<evidence type="ECO:0000256" key="2">
    <source>
        <dbReference type="ARBA" id="ARBA00009289"/>
    </source>
</evidence>
<evidence type="ECO:0000313" key="10">
    <source>
        <dbReference type="EMBL" id="GMI42872.1"/>
    </source>
</evidence>
<dbReference type="AlphaFoldDB" id="A0A9W7GEC6"/>
<evidence type="ECO:0000256" key="5">
    <source>
        <dbReference type="ARBA" id="ARBA00022968"/>
    </source>
</evidence>
<keyword evidence="6" id="KW-1133">Transmembrane helix</keyword>
<gene>
    <name evidence="10" type="ORF">TrCOL_g12852</name>
</gene>
<accession>A0A9W7GEC6</accession>
<dbReference type="PANTHER" id="PTHR12804">
    <property type="entry name" value="MICROSOMAL SIGNAL PEPTIDASE 23 KD SUBUNIT SPC22/23"/>
    <property type="match status" value="1"/>
</dbReference>
<keyword evidence="3" id="KW-0812">Transmembrane</keyword>
<dbReference type="Proteomes" id="UP001165065">
    <property type="component" value="Unassembled WGS sequence"/>
</dbReference>
<dbReference type="OrthoDB" id="10261524at2759"/>
<evidence type="ECO:0000256" key="8">
    <source>
        <dbReference type="ARBA" id="ARBA00029556"/>
    </source>
</evidence>
<feature type="region of interest" description="Disordered" evidence="9">
    <location>
        <begin position="184"/>
        <end position="213"/>
    </location>
</feature>
<dbReference type="GO" id="GO:0005787">
    <property type="term" value="C:signal peptidase complex"/>
    <property type="evidence" value="ECO:0007669"/>
    <property type="project" value="InterPro"/>
</dbReference>
<reference evidence="11" key="1">
    <citation type="journal article" date="2023" name="Commun. Biol.">
        <title>Genome analysis of Parmales, the sister group of diatoms, reveals the evolutionary specialization of diatoms from phago-mixotrophs to photoautotrophs.</title>
        <authorList>
            <person name="Ban H."/>
            <person name="Sato S."/>
            <person name="Yoshikawa S."/>
            <person name="Yamada K."/>
            <person name="Nakamura Y."/>
            <person name="Ichinomiya M."/>
            <person name="Sato N."/>
            <person name="Blanc-Mathieu R."/>
            <person name="Endo H."/>
            <person name="Kuwata A."/>
            <person name="Ogata H."/>
        </authorList>
    </citation>
    <scope>NUCLEOTIDE SEQUENCE [LARGE SCALE GENOMIC DNA]</scope>
</reference>
<dbReference type="PANTHER" id="PTHR12804:SF0">
    <property type="entry name" value="SIGNAL PEPTIDASE COMPLEX SUBUNIT 3"/>
    <property type="match status" value="1"/>
</dbReference>
<comment type="caution">
    <text evidence="10">The sequence shown here is derived from an EMBL/GenBank/DDBJ whole genome shotgun (WGS) entry which is preliminary data.</text>
</comment>
<evidence type="ECO:0000256" key="6">
    <source>
        <dbReference type="ARBA" id="ARBA00022989"/>
    </source>
</evidence>
<comment type="subcellular location">
    <subcellularLocation>
        <location evidence="1">Endoplasmic reticulum membrane</location>
        <topology evidence="1">Single-pass type II membrane protein</topology>
    </subcellularLocation>
</comment>
<keyword evidence="11" id="KW-1185">Reference proteome</keyword>
<dbReference type="GO" id="GO:0006465">
    <property type="term" value="P:signal peptide processing"/>
    <property type="evidence" value="ECO:0007669"/>
    <property type="project" value="InterPro"/>
</dbReference>
<protein>
    <recommendedName>
        <fullName evidence="8">Signal peptidase complex subunit 3</fullName>
    </recommendedName>
</protein>
<dbReference type="GO" id="GO:0045047">
    <property type="term" value="P:protein targeting to ER"/>
    <property type="evidence" value="ECO:0007669"/>
    <property type="project" value="TreeGrafter"/>
</dbReference>
<feature type="compositionally biased region" description="Basic residues" evidence="9">
    <location>
        <begin position="203"/>
        <end position="213"/>
    </location>
</feature>
<name>A0A9W7GEC6_9STRA</name>
<comment type="similarity">
    <text evidence="2">Belongs to the SPCS3 family.</text>
</comment>
<evidence type="ECO:0000256" key="3">
    <source>
        <dbReference type="ARBA" id="ARBA00022692"/>
    </source>
</evidence>
<keyword evidence="4" id="KW-0256">Endoplasmic reticulum</keyword>
<keyword evidence="5" id="KW-0735">Signal-anchor</keyword>
<dbReference type="InterPro" id="IPR007653">
    <property type="entry name" value="SPC3"/>
</dbReference>
<feature type="compositionally biased region" description="Gly residues" evidence="9">
    <location>
        <begin position="190"/>
        <end position="199"/>
    </location>
</feature>
<organism evidence="10 11">
    <name type="scientific">Triparma columacea</name>
    <dbReference type="NCBI Taxonomy" id="722753"/>
    <lineage>
        <taxon>Eukaryota</taxon>
        <taxon>Sar</taxon>
        <taxon>Stramenopiles</taxon>
        <taxon>Ochrophyta</taxon>
        <taxon>Bolidophyceae</taxon>
        <taxon>Parmales</taxon>
        <taxon>Triparmaceae</taxon>
        <taxon>Triparma</taxon>
    </lineage>
</organism>
<evidence type="ECO:0000256" key="4">
    <source>
        <dbReference type="ARBA" id="ARBA00022824"/>
    </source>
</evidence>
<proteinExistence type="inferred from homology"/>
<evidence type="ECO:0000256" key="7">
    <source>
        <dbReference type="ARBA" id="ARBA00023136"/>
    </source>
</evidence>
<evidence type="ECO:0000256" key="9">
    <source>
        <dbReference type="SAM" id="MobiDB-lite"/>
    </source>
</evidence>
<keyword evidence="7" id="KW-0472">Membrane</keyword>
<dbReference type="Pfam" id="PF04573">
    <property type="entry name" value="SPC22"/>
    <property type="match status" value="1"/>
</dbReference>
<sequence length="213" mass="23948">MHTVWVRLNAVVFFSLSVLLVLALLASITSIPSILGDNGNPDHPMEAIVTKVGLNTFRSLRTSGGVDRALFSIDIEADFEPAFHWNVKQLFVFVVAEYETKKNRLNQVVLYDKIIESTDPVKTISVTDAVIKYSLISQHKDLRGRDVELKVYYDTMPITANMYMTTSEVVGRFTLPEEYFNMKEEKKRNTGGGGGGGKGGAERRKKRKREEAK</sequence>
<evidence type="ECO:0000256" key="1">
    <source>
        <dbReference type="ARBA" id="ARBA00004648"/>
    </source>
</evidence>
<evidence type="ECO:0000313" key="11">
    <source>
        <dbReference type="Proteomes" id="UP001165065"/>
    </source>
</evidence>
<dbReference type="EMBL" id="BRYA01000183">
    <property type="protein sequence ID" value="GMI42872.1"/>
    <property type="molecule type" value="Genomic_DNA"/>
</dbReference>